<dbReference type="EMBL" id="FNXG01000001">
    <property type="protein sequence ID" value="SEH58640.1"/>
    <property type="molecule type" value="Genomic_DNA"/>
</dbReference>
<accession>A0A1H6JI65</accession>
<proteinExistence type="predicted"/>
<sequence>MMKKTFPIFTGSAESGRFAVGEAGRFAAFARNWQKNRRSVRLCPFCP</sequence>
<name>A0A1H6JI65_9RHOB</name>
<organism evidence="1 2">
    <name type="scientific">Paracoccus alkenifer</name>
    <dbReference type="NCBI Taxonomy" id="65735"/>
    <lineage>
        <taxon>Bacteria</taxon>
        <taxon>Pseudomonadati</taxon>
        <taxon>Pseudomonadota</taxon>
        <taxon>Alphaproteobacteria</taxon>
        <taxon>Rhodobacterales</taxon>
        <taxon>Paracoccaceae</taxon>
        <taxon>Paracoccus</taxon>
    </lineage>
</organism>
<gene>
    <name evidence="1" type="ORF">SAMN04488075_0214</name>
</gene>
<keyword evidence="2" id="KW-1185">Reference proteome</keyword>
<dbReference type="STRING" id="65735.SAMN04488075_0214"/>
<evidence type="ECO:0000313" key="2">
    <source>
        <dbReference type="Proteomes" id="UP000199125"/>
    </source>
</evidence>
<dbReference type="AlphaFoldDB" id="A0A1H6JI65"/>
<reference evidence="2" key="1">
    <citation type="submission" date="2016-10" db="EMBL/GenBank/DDBJ databases">
        <authorList>
            <person name="Varghese N."/>
            <person name="Submissions S."/>
        </authorList>
    </citation>
    <scope>NUCLEOTIDE SEQUENCE [LARGE SCALE GENOMIC DNA]</scope>
    <source>
        <strain evidence="2">DSM 11593</strain>
    </source>
</reference>
<dbReference type="Proteomes" id="UP000199125">
    <property type="component" value="Unassembled WGS sequence"/>
</dbReference>
<protein>
    <submittedName>
        <fullName evidence="1">Uncharacterized protein</fullName>
    </submittedName>
</protein>
<evidence type="ECO:0000313" key="1">
    <source>
        <dbReference type="EMBL" id="SEH58640.1"/>
    </source>
</evidence>